<feature type="region of interest" description="Disordered" evidence="1">
    <location>
        <begin position="338"/>
        <end position="375"/>
    </location>
</feature>
<feature type="compositionally biased region" description="Basic and acidic residues" evidence="1">
    <location>
        <begin position="641"/>
        <end position="652"/>
    </location>
</feature>
<feature type="compositionally biased region" description="Basic and acidic residues" evidence="1">
    <location>
        <begin position="365"/>
        <end position="375"/>
    </location>
</feature>
<gene>
    <name evidence="2" type="ORF">F5Z01DRAFT_644798</name>
</gene>
<evidence type="ECO:0000313" key="2">
    <source>
        <dbReference type="EMBL" id="KAG9257979.1"/>
    </source>
</evidence>
<feature type="region of interest" description="Disordered" evidence="1">
    <location>
        <begin position="641"/>
        <end position="662"/>
    </location>
</feature>
<evidence type="ECO:0000256" key="1">
    <source>
        <dbReference type="SAM" id="MobiDB-lite"/>
    </source>
</evidence>
<keyword evidence="3" id="KW-1185">Reference proteome</keyword>
<accession>A0A9P7ZTF4</accession>
<reference evidence="2" key="1">
    <citation type="journal article" date="2021" name="IMA Fungus">
        <title>Genomic characterization of three marine fungi, including Emericellopsis atlantica sp. nov. with signatures of a generalist lifestyle and marine biomass degradation.</title>
        <authorList>
            <person name="Hagestad O.C."/>
            <person name="Hou L."/>
            <person name="Andersen J.H."/>
            <person name="Hansen E.H."/>
            <person name="Altermark B."/>
            <person name="Li C."/>
            <person name="Kuhnert E."/>
            <person name="Cox R.J."/>
            <person name="Crous P.W."/>
            <person name="Spatafora J.W."/>
            <person name="Lail K."/>
            <person name="Amirebrahimi M."/>
            <person name="Lipzen A."/>
            <person name="Pangilinan J."/>
            <person name="Andreopoulos W."/>
            <person name="Hayes R.D."/>
            <person name="Ng V."/>
            <person name="Grigoriev I.V."/>
            <person name="Jackson S.A."/>
            <person name="Sutton T.D.S."/>
            <person name="Dobson A.D.W."/>
            <person name="Rama T."/>
        </authorList>
    </citation>
    <scope>NUCLEOTIDE SEQUENCE</scope>
    <source>
        <strain evidence="2">TS7</strain>
    </source>
</reference>
<evidence type="ECO:0000313" key="3">
    <source>
        <dbReference type="Proteomes" id="UP000887229"/>
    </source>
</evidence>
<sequence length="734" mass="80934">MAKKGGKPMGVAGNALTESAPSIPPSPRSGKSSSSSSSRHAADQLGEPPPLIICRNKHWRYISAFHGPWLQMPIEILETIANINYNTPRPRPIDPAVFFDLLKVRRLCDEATNLAVRAASDIASPVLTNVHGGYDTRHMGGFGTNGPGHGGKLSRERKFRMREQASQKLARAYRLDEIACSVATMQGSSPLDDIGSHVLQRNAKDPDARYVHFFHEKIPSRQLAGSTSLQPLTEIMADRPTEPEAWRTRAAVRVFKEDYDGAVHDLTQALAVCRFHQPSRLADHHDASKVLPDIQRSRGRRPQDIILAEKDQPGSLEGQLLFQRASIWLTMATRHVEDGLPPKKKSKTTTNGQSEKENGNPVPEKGPDDKRQMESRKTVKILARRALKDYVAFISQFEYSPDLPVAHVKDFNDRVNMAVKGVRNRRHSEATADVAPHTVYSLGDLFAATPPPGLPPYPSQDLIQGGSQPPPDDKSCEATTFHPLLSDALHSLLLAHVLAQTSPKEIQRHAYMVARLARLEDGYPALQTSRCPSRSDWTQVLAHGNNWIGLSANWETLCLPAPVPGYEASPDHHKSSSDHYAAADAAAALLHGQSSEAISEDRRKQSVRRQVMLDTLGDFEQAIDEETFRKAVGFREEEVLDKEEVSDRKPDHGNITPPLSPGTAMKRWANDEFRAHPSLSARAAAITRWVLEAPVVTGTAKRKKKPRKEGPPINDMIAGMDTLDVGTPTVEVSS</sequence>
<protein>
    <recommendedName>
        <fullName evidence="4">Histidine kinase group protein</fullName>
    </recommendedName>
</protein>
<dbReference type="Proteomes" id="UP000887229">
    <property type="component" value="Unassembled WGS sequence"/>
</dbReference>
<feature type="region of interest" description="Disordered" evidence="1">
    <location>
        <begin position="697"/>
        <end position="720"/>
    </location>
</feature>
<dbReference type="OrthoDB" id="420046at2759"/>
<organism evidence="2 3">
    <name type="scientific">Emericellopsis atlantica</name>
    <dbReference type="NCBI Taxonomy" id="2614577"/>
    <lineage>
        <taxon>Eukaryota</taxon>
        <taxon>Fungi</taxon>
        <taxon>Dikarya</taxon>
        <taxon>Ascomycota</taxon>
        <taxon>Pezizomycotina</taxon>
        <taxon>Sordariomycetes</taxon>
        <taxon>Hypocreomycetidae</taxon>
        <taxon>Hypocreales</taxon>
        <taxon>Bionectriaceae</taxon>
        <taxon>Emericellopsis</taxon>
    </lineage>
</organism>
<dbReference type="GeneID" id="70293700"/>
<name>A0A9P7ZTF4_9HYPO</name>
<dbReference type="EMBL" id="MU251244">
    <property type="protein sequence ID" value="KAG9257979.1"/>
    <property type="molecule type" value="Genomic_DNA"/>
</dbReference>
<comment type="caution">
    <text evidence="2">The sequence shown here is derived from an EMBL/GenBank/DDBJ whole genome shotgun (WGS) entry which is preliminary data.</text>
</comment>
<evidence type="ECO:0008006" key="4">
    <source>
        <dbReference type="Google" id="ProtNLM"/>
    </source>
</evidence>
<feature type="region of interest" description="Disordered" evidence="1">
    <location>
        <begin position="450"/>
        <end position="475"/>
    </location>
</feature>
<dbReference type="AlphaFoldDB" id="A0A9P7ZTF4"/>
<proteinExistence type="predicted"/>
<feature type="region of interest" description="Disordered" evidence="1">
    <location>
        <begin position="1"/>
        <end position="49"/>
    </location>
</feature>
<dbReference type="RefSeq" id="XP_046121903.1">
    <property type="nucleotide sequence ID" value="XM_046262797.1"/>
</dbReference>
<feature type="compositionally biased region" description="Low complexity" evidence="1">
    <location>
        <begin position="28"/>
        <end position="38"/>
    </location>
</feature>